<gene>
    <name evidence="2" type="ORF">PCON_03970</name>
</gene>
<dbReference type="OrthoDB" id="10506300at2759"/>
<proteinExistence type="predicted"/>
<evidence type="ECO:0000313" key="3">
    <source>
        <dbReference type="Proteomes" id="UP000018144"/>
    </source>
</evidence>
<reference evidence="2 3" key="1">
    <citation type="journal article" date="2013" name="PLoS Genet.">
        <title>The genome and development-dependent transcriptomes of Pyronema confluens: a window into fungal evolution.</title>
        <authorList>
            <person name="Traeger S."/>
            <person name="Altegoer F."/>
            <person name="Freitag M."/>
            <person name="Gabaldon T."/>
            <person name="Kempken F."/>
            <person name="Kumar A."/>
            <person name="Marcet-Houben M."/>
            <person name="Poggeler S."/>
            <person name="Stajich J.E."/>
            <person name="Nowrousian M."/>
        </authorList>
    </citation>
    <scope>NUCLEOTIDE SEQUENCE [LARGE SCALE GENOMIC DNA]</scope>
    <source>
        <strain evidence="3">CBS 100304</strain>
        <tissue evidence="2">Vegetative mycelium</tissue>
    </source>
</reference>
<dbReference type="AlphaFoldDB" id="U4LVH6"/>
<sequence length="513" mass="55598">MGSIKLKPHIKDWLRAYNLPTEAVLGRSAGIIKRRKMSYRTVMGRYKERVLKAVEEEERGGSRGLEDGKERLLEAVVGKEVGGIGRLDEGGIGEVGKEKGVKQIAKQVTKEMTKDKKGAVKEVTKDKKEVTKEAEGRLELFPIRFPTRCSNRIAASISLTTGWRGGLEEGQIGEVRKEVQKDAKEVQKEVQKDVKTEAMGRLELFPKMLGERMSNGTAKNVGSTAGSSANSSRSSSTLASRNPTLLAPTAPAAMRPASTNSDSSSSSNTPGQSPNPPKPTIAKITHPSNPANTNPANDPSAPQLPDAEPAAAALRMVEQVGRIRGWIKTVRHNGVFYKDRNGAVEDEEVLLEKARWALSLGLNHWGMRWAFEEMVAGRWVGLPAGLYYAAGCGYASTPGAPGVSGVAGVAPIATPAVGYPDMPVFHPHAPSHGYPMQAVPQTFPIPAPIPPVIPYQPRIEHENGEWVLYYMNQHGQVVRSEGPGVEQLMTDSYINPQAAKLRQAYEGNIHVLS</sequence>
<accession>U4LVH6</accession>
<protein>
    <submittedName>
        <fullName evidence="2">Uncharacterized protein</fullName>
    </submittedName>
</protein>
<feature type="compositionally biased region" description="Low complexity" evidence="1">
    <location>
        <begin position="222"/>
        <end position="272"/>
    </location>
</feature>
<feature type="compositionally biased region" description="Polar residues" evidence="1">
    <location>
        <begin position="286"/>
        <end position="297"/>
    </location>
</feature>
<dbReference type="Proteomes" id="UP000018144">
    <property type="component" value="Unassembled WGS sequence"/>
</dbReference>
<feature type="region of interest" description="Disordered" evidence="1">
    <location>
        <begin position="213"/>
        <end position="306"/>
    </location>
</feature>
<keyword evidence="3" id="KW-1185">Reference proteome</keyword>
<evidence type="ECO:0000313" key="2">
    <source>
        <dbReference type="EMBL" id="CCX34577.1"/>
    </source>
</evidence>
<dbReference type="EMBL" id="HF936570">
    <property type="protein sequence ID" value="CCX34577.1"/>
    <property type="molecule type" value="Genomic_DNA"/>
</dbReference>
<organism evidence="2 3">
    <name type="scientific">Pyronema omphalodes (strain CBS 100304)</name>
    <name type="common">Pyronema confluens</name>
    <dbReference type="NCBI Taxonomy" id="1076935"/>
    <lineage>
        <taxon>Eukaryota</taxon>
        <taxon>Fungi</taxon>
        <taxon>Dikarya</taxon>
        <taxon>Ascomycota</taxon>
        <taxon>Pezizomycotina</taxon>
        <taxon>Pezizomycetes</taxon>
        <taxon>Pezizales</taxon>
        <taxon>Pyronemataceae</taxon>
        <taxon>Pyronema</taxon>
    </lineage>
</organism>
<name>U4LVH6_PYROM</name>
<evidence type="ECO:0000256" key="1">
    <source>
        <dbReference type="SAM" id="MobiDB-lite"/>
    </source>
</evidence>